<keyword evidence="2" id="KW-1185">Reference proteome</keyword>
<dbReference type="GeneID" id="25738074"/>
<dbReference type="KEGG" id="mng:MNEG_5197"/>
<accession>A0A0D2MQQ3</accession>
<organism evidence="1 2">
    <name type="scientific">Monoraphidium neglectum</name>
    <dbReference type="NCBI Taxonomy" id="145388"/>
    <lineage>
        <taxon>Eukaryota</taxon>
        <taxon>Viridiplantae</taxon>
        <taxon>Chlorophyta</taxon>
        <taxon>core chlorophytes</taxon>
        <taxon>Chlorophyceae</taxon>
        <taxon>CS clade</taxon>
        <taxon>Sphaeropleales</taxon>
        <taxon>Selenastraceae</taxon>
        <taxon>Monoraphidium</taxon>
    </lineage>
</organism>
<dbReference type="RefSeq" id="XP_013901776.1">
    <property type="nucleotide sequence ID" value="XM_014046322.1"/>
</dbReference>
<sequence length="67" mass="7420">MGVSARYAGEGRIADSNYSNAKWVEGELLVFSSASNEMITGGARVGFVWSVPNDRRFLILLNRIQLE</sequence>
<dbReference type="PANTHER" id="PTHR33917">
    <property type="entry name" value="PROTEIN EXECUTER 1, CHLOROPLASTIC"/>
    <property type="match status" value="1"/>
</dbReference>
<dbReference type="OrthoDB" id="722566at2759"/>
<name>A0A0D2MQQ3_9CHLO</name>
<evidence type="ECO:0000313" key="2">
    <source>
        <dbReference type="Proteomes" id="UP000054498"/>
    </source>
</evidence>
<dbReference type="AlphaFoldDB" id="A0A0D2MQQ3"/>
<dbReference type="GO" id="GO:0010343">
    <property type="term" value="P:singlet oxygen-mediated programmed cell death"/>
    <property type="evidence" value="ECO:0007669"/>
    <property type="project" value="InterPro"/>
</dbReference>
<protein>
    <submittedName>
        <fullName evidence="1">Uncharacterized protein</fullName>
    </submittedName>
</protein>
<dbReference type="InterPro" id="IPR044680">
    <property type="entry name" value="EX1/2"/>
</dbReference>
<proteinExistence type="predicted"/>
<dbReference type="Pfam" id="PF12014">
    <property type="entry name" value="Cyclin_D1_bind"/>
    <property type="match status" value="1"/>
</dbReference>
<evidence type="ECO:0000313" key="1">
    <source>
        <dbReference type="EMBL" id="KIZ02757.1"/>
    </source>
</evidence>
<dbReference type="Proteomes" id="UP000054498">
    <property type="component" value="Unassembled WGS sequence"/>
</dbReference>
<dbReference type="STRING" id="145388.A0A0D2MQQ3"/>
<dbReference type="EMBL" id="KK100981">
    <property type="protein sequence ID" value="KIZ02757.1"/>
    <property type="molecule type" value="Genomic_DNA"/>
</dbReference>
<gene>
    <name evidence="1" type="ORF">MNEG_5197</name>
</gene>
<reference evidence="1 2" key="1">
    <citation type="journal article" date="2013" name="BMC Genomics">
        <title>Reconstruction of the lipid metabolism for the microalga Monoraphidium neglectum from its genome sequence reveals characteristics suitable for biofuel production.</title>
        <authorList>
            <person name="Bogen C."/>
            <person name="Al-Dilaimi A."/>
            <person name="Albersmeier A."/>
            <person name="Wichmann J."/>
            <person name="Grundmann M."/>
            <person name="Rupp O."/>
            <person name="Lauersen K.J."/>
            <person name="Blifernez-Klassen O."/>
            <person name="Kalinowski J."/>
            <person name="Goesmann A."/>
            <person name="Mussgnug J.H."/>
            <person name="Kruse O."/>
        </authorList>
    </citation>
    <scope>NUCLEOTIDE SEQUENCE [LARGE SCALE GENOMIC DNA]</scope>
    <source>
        <strain evidence="1 2">SAG 48.87</strain>
    </source>
</reference>
<dbReference type="GO" id="GO:0042651">
    <property type="term" value="C:thylakoid membrane"/>
    <property type="evidence" value="ECO:0007669"/>
    <property type="project" value="TreeGrafter"/>
</dbReference>
<dbReference type="PANTHER" id="PTHR33917:SF3">
    <property type="entry name" value="PROTEIN EXECUTER 1, CHLOROPLASTIC"/>
    <property type="match status" value="1"/>
</dbReference>